<sequence length="142" mass="15214">MAAASLMVGALGGPQIGSNSNQNGQQGQVVLGTDLFTLHLAKTSRNQLNEIISMMKVMASQKKGTSLPVITCKPAVAKNSFAGMNGTTKQIKNYNTTACYFLYCLDDILDDPSDEGDDDRDLVFVLAESVQTVNFELSIAMT</sequence>
<organism evidence="1 2">
    <name type="scientific">Ilex paraguariensis</name>
    <name type="common">yerba mate</name>
    <dbReference type="NCBI Taxonomy" id="185542"/>
    <lineage>
        <taxon>Eukaryota</taxon>
        <taxon>Viridiplantae</taxon>
        <taxon>Streptophyta</taxon>
        <taxon>Embryophyta</taxon>
        <taxon>Tracheophyta</taxon>
        <taxon>Spermatophyta</taxon>
        <taxon>Magnoliopsida</taxon>
        <taxon>eudicotyledons</taxon>
        <taxon>Gunneridae</taxon>
        <taxon>Pentapetalae</taxon>
        <taxon>asterids</taxon>
        <taxon>campanulids</taxon>
        <taxon>Aquifoliales</taxon>
        <taxon>Aquifoliaceae</taxon>
        <taxon>Ilex</taxon>
    </lineage>
</organism>
<gene>
    <name evidence="1" type="ORF">ILEXP_LOCUS28848</name>
</gene>
<dbReference type="Proteomes" id="UP001642360">
    <property type="component" value="Unassembled WGS sequence"/>
</dbReference>
<reference evidence="1 2" key="1">
    <citation type="submission" date="2024-02" db="EMBL/GenBank/DDBJ databases">
        <authorList>
            <person name="Vignale AGUSTIN F."/>
            <person name="Sosa J E."/>
            <person name="Modenutti C."/>
        </authorList>
    </citation>
    <scope>NUCLEOTIDE SEQUENCE [LARGE SCALE GENOMIC DNA]</scope>
</reference>
<evidence type="ECO:0000313" key="1">
    <source>
        <dbReference type="EMBL" id="CAK9160116.1"/>
    </source>
</evidence>
<proteinExistence type="predicted"/>
<name>A0ABC8SSC3_9AQUA</name>
<comment type="caution">
    <text evidence="1">The sequence shown here is derived from an EMBL/GenBank/DDBJ whole genome shotgun (WGS) entry which is preliminary data.</text>
</comment>
<dbReference type="AlphaFoldDB" id="A0ABC8SSC3"/>
<protein>
    <submittedName>
        <fullName evidence="1">Uncharacterized protein</fullName>
    </submittedName>
</protein>
<dbReference type="EMBL" id="CAUOFW020003469">
    <property type="protein sequence ID" value="CAK9160116.1"/>
    <property type="molecule type" value="Genomic_DNA"/>
</dbReference>
<accession>A0ABC8SSC3</accession>
<keyword evidence="2" id="KW-1185">Reference proteome</keyword>
<evidence type="ECO:0000313" key="2">
    <source>
        <dbReference type="Proteomes" id="UP001642360"/>
    </source>
</evidence>